<protein>
    <submittedName>
        <fullName evidence="1">Uncharacterized protein</fullName>
    </submittedName>
</protein>
<dbReference type="RefSeq" id="WP_092561871.1">
    <property type="nucleotide sequence ID" value="NZ_FNQV01000003.1"/>
</dbReference>
<proteinExistence type="predicted"/>
<evidence type="ECO:0000313" key="2">
    <source>
        <dbReference type="Proteomes" id="UP000199288"/>
    </source>
</evidence>
<gene>
    <name evidence="1" type="ORF">SAMN02910418_00605</name>
</gene>
<dbReference type="AlphaFoldDB" id="A0A1H3X5U2"/>
<reference evidence="2" key="1">
    <citation type="submission" date="2016-10" db="EMBL/GenBank/DDBJ databases">
        <authorList>
            <person name="Varghese N."/>
            <person name="Submissions S."/>
        </authorList>
    </citation>
    <scope>NUCLEOTIDE SEQUENCE [LARGE SCALE GENOMIC DNA]</scope>
    <source>
        <strain evidence="2">KPR-1</strain>
    </source>
</reference>
<dbReference type="Proteomes" id="UP000199288">
    <property type="component" value="Unassembled WGS sequence"/>
</dbReference>
<keyword evidence="2" id="KW-1185">Reference proteome</keyword>
<dbReference type="EMBL" id="FNQV01000003">
    <property type="protein sequence ID" value="SDZ94291.1"/>
    <property type="molecule type" value="Genomic_DNA"/>
</dbReference>
<organism evidence="1 2">
    <name type="scientific">Bowdeniella nasicola</name>
    <dbReference type="NCBI Taxonomy" id="208480"/>
    <lineage>
        <taxon>Bacteria</taxon>
        <taxon>Bacillati</taxon>
        <taxon>Actinomycetota</taxon>
        <taxon>Actinomycetes</taxon>
        <taxon>Actinomycetales</taxon>
        <taxon>Actinomycetaceae</taxon>
        <taxon>Bowdeniella</taxon>
    </lineage>
</organism>
<sequence>MASMLSAFRRGATIAQAGREAGYSPEVAALAAEHYERLGLIEVREPGAPGCSSCPGANPEAEMRPGCAGCFFAPKR</sequence>
<dbReference type="OrthoDB" id="9854559at2"/>
<name>A0A1H3X5U2_9ACTO</name>
<accession>A0A1H3X5U2</accession>
<evidence type="ECO:0000313" key="1">
    <source>
        <dbReference type="EMBL" id="SDZ94291.1"/>
    </source>
</evidence>